<protein>
    <recommendedName>
        <fullName evidence="2">Chaperone DnaJ C-terminal domain-containing protein</fullName>
    </recommendedName>
</protein>
<organism evidence="3">
    <name type="scientific">viral metagenome</name>
    <dbReference type="NCBI Taxonomy" id="1070528"/>
    <lineage>
        <taxon>unclassified sequences</taxon>
        <taxon>metagenomes</taxon>
        <taxon>organismal metagenomes</taxon>
    </lineage>
</organism>
<sequence length="496" mass="55248">MPASNNSQKGMPDMSNLLESLIGEMPGMKELPPEERKKMKRAIKATSEKVQSLDLEGIFKNALSDGNGKHNNKKSSPDAILNAIMKDDSPSNMPPPPPTGPQQHNTKSKEKSKKKKNRNAKKKKPRTPDKQYQLNLSLEELFSGKTSKRLTVRVDRRVDITDEDREAYKQENNQDPPEGAYKYDNVKIKLPISDFLEAGMIDDDLIHFVGESDHAEGSETGDIIACIVQDQHDVFEREGNDLWILNNKVSLYESYVGGFKFVHLDGRLIEIAPKSGEPLHADGGLRCIKNAGMPIREEDEDDDGLVEDDENREAATSQKQEYGDLYVQFDLELPKTLDDENLELLKKICSTQETGAETSSSKDSNVNKLIESGVEPYKITVDKAEDPYDDENVDMDDSSDSDEDSDEEDSSTENGSESEDSDIEELEELEEVEGDETGEETEEEDDSPAAIAADKAAIELLMEEAKENGGSELNPEQLLQSVKESNGKKRKKSIKG</sequence>
<proteinExistence type="predicted"/>
<dbReference type="GO" id="GO:0030544">
    <property type="term" value="F:Hsp70 protein binding"/>
    <property type="evidence" value="ECO:0007669"/>
    <property type="project" value="InterPro"/>
</dbReference>
<dbReference type="EMBL" id="MN738829">
    <property type="protein sequence ID" value="QHT38364.1"/>
    <property type="molecule type" value="Genomic_DNA"/>
</dbReference>
<feature type="domain" description="Chaperone DnaJ C-terminal" evidence="2">
    <location>
        <begin position="131"/>
        <end position="302"/>
    </location>
</feature>
<accession>A0A6C0FBC5</accession>
<dbReference type="Gene3D" id="2.60.260.20">
    <property type="entry name" value="Urease metallochaperone UreE, N-terminal domain"/>
    <property type="match status" value="2"/>
</dbReference>
<name>A0A6C0FBC5_9ZZZZ</name>
<dbReference type="PANTHER" id="PTHR43888">
    <property type="entry name" value="DNAJ-LIKE-2, ISOFORM A-RELATED"/>
    <property type="match status" value="1"/>
</dbReference>
<dbReference type="InterPro" id="IPR002939">
    <property type="entry name" value="DnaJ_C"/>
</dbReference>
<feature type="compositionally biased region" description="Basic residues" evidence="1">
    <location>
        <begin position="110"/>
        <end position="125"/>
    </location>
</feature>
<dbReference type="CDD" id="cd10747">
    <property type="entry name" value="DnaJ_C"/>
    <property type="match status" value="1"/>
</dbReference>
<dbReference type="AlphaFoldDB" id="A0A6C0FBC5"/>
<reference evidence="3" key="1">
    <citation type="journal article" date="2020" name="Nature">
        <title>Giant virus diversity and host interactions through global metagenomics.</title>
        <authorList>
            <person name="Schulz F."/>
            <person name="Roux S."/>
            <person name="Paez-Espino D."/>
            <person name="Jungbluth S."/>
            <person name="Walsh D.A."/>
            <person name="Denef V.J."/>
            <person name="McMahon K.D."/>
            <person name="Konstantinidis K.T."/>
            <person name="Eloe-Fadrosh E.A."/>
            <person name="Kyrpides N.C."/>
            <person name="Woyke T."/>
        </authorList>
    </citation>
    <scope>NUCLEOTIDE SEQUENCE</scope>
    <source>
        <strain evidence="3">GVMAG-S-ERX556101-89</strain>
    </source>
</reference>
<feature type="region of interest" description="Disordered" evidence="1">
    <location>
        <begin position="377"/>
        <end position="496"/>
    </location>
</feature>
<evidence type="ECO:0000256" key="1">
    <source>
        <dbReference type="SAM" id="MobiDB-lite"/>
    </source>
</evidence>
<dbReference type="SUPFAM" id="SSF49493">
    <property type="entry name" value="HSP40/DnaJ peptide-binding domain"/>
    <property type="match status" value="2"/>
</dbReference>
<dbReference type="GO" id="GO:0051082">
    <property type="term" value="F:unfolded protein binding"/>
    <property type="evidence" value="ECO:0007669"/>
    <property type="project" value="InterPro"/>
</dbReference>
<feature type="region of interest" description="Disordered" evidence="1">
    <location>
        <begin position="25"/>
        <end position="135"/>
    </location>
</feature>
<evidence type="ECO:0000313" key="3">
    <source>
        <dbReference type="EMBL" id="QHT38364.1"/>
    </source>
</evidence>
<evidence type="ECO:0000259" key="2">
    <source>
        <dbReference type="Pfam" id="PF01556"/>
    </source>
</evidence>
<dbReference type="GO" id="GO:0006457">
    <property type="term" value="P:protein folding"/>
    <property type="evidence" value="ECO:0007669"/>
    <property type="project" value="InterPro"/>
</dbReference>
<dbReference type="InterPro" id="IPR008971">
    <property type="entry name" value="HSP40/DnaJ_pept-bd"/>
</dbReference>
<dbReference type="Pfam" id="PF01556">
    <property type="entry name" value="DnaJ_C"/>
    <property type="match status" value="1"/>
</dbReference>
<feature type="compositionally biased region" description="Acidic residues" evidence="1">
    <location>
        <begin position="387"/>
        <end position="447"/>
    </location>
</feature>
<dbReference type="InterPro" id="IPR044713">
    <property type="entry name" value="DNJA1/2-like"/>
</dbReference>